<dbReference type="eggNOG" id="KOG4178">
    <property type="taxonomic scope" value="Eukaryota"/>
</dbReference>
<gene>
    <name evidence="2" type="ORF">SPPG_04365</name>
</gene>
<dbReference type="Proteomes" id="UP000053201">
    <property type="component" value="Unassembled WGS sequence"/>
</dbReference>
<dbReference type="RefSeq" id="XP_016608058.1">
    <property type="nucleotide sequence ID" value="XM_016752605.1"/>
</dbReference>
<dbReference type="PANTHER" id="PTHR43433:SF5">
    <property type="entry name" value="AB HYDROLASE-1 DOMAIN-CONTAINING PROTEIN"/>
    <property type="match status" value="1"/>
</dbReference>
<dbReference type="InParanoid" id="A0A0L0HGT2"/>
<evidence type="ECO:0000259" key="1">
    <source>
        <dbReference type="Pfam" id="PF12146"/>
    </source>
</evidence>
<reference evidence="2 3" key="1">
    <citation type="submission" date="2009-08" db="EMBL/GenBank/DDBJ databases">
        <title>The Genome Sequence of Spizellomyces punctatus strain DAOM BR117.</title>
        <authorList>
            <consortium name="The Broad Institute Genome Sequencing Platform"/>
            <person name="Russ C."/>
            <person name="Cuomo C."/>
            <person name="Shea T."/>
            <person name="Young S.K."/>
            <person name="Zeng Q."/>
            <person name="Koehrsen M."/>
            <person name="Haas B."/>
            <person name="Borodovsky M."/>
            <person name="Guigo R."/>
            <person name="Alvarado L."/>
            <person name="Berlin A."/>
            <person name="Bochicchio J."/>
            <person name="Borenstein D."/>
            <person name="Chapman S."/>
            <person name="Chen Z."/>
            <person name="Engels R."/>
            <person name="Freedman E."/>
            <person name="Gellesch M."/>
            <person name="Goldberg J."/>
            <person name="Griggs A."/>
            <person name="Gujja S."/>
            <person name="Heiman D."/>
            <person name="Hepburn T."/>
            <person name="Howarth C."/>
            <person name="Jen D."/>
            <person name="Larson L."/>
            <person name="Lewis B."/>
            <person name="Mehta T."/>
            <person name="Park D."/>
            <person name="Pearson M."/>
            <person name="Roberts A."/>
            <person name="Saif S."/>
            <person name="Shenoy N."/>
            <person name="Sisk P."/>
            <person name="Stolte C."/>
            <person name="Sykes S."/>
            <person name="Thomson T."/>
            <person name="Walk T."/>
            <person name="White J."/>
            <person name="Yandava C."/>
            <person name="Burger G."/>
            <person name="Gray M.W."/>
            <person name="Holland P.W.H."/>
            <person name="King N."/>
            <person name="Lang F.B.F."/>
            <person name="Roger A.J."/>
            <person name="Ruiz-Trillo I."/>
            <person name="Lander E."/>
            <person name="Nusbaum C."/>
        </authorList>
    </citation>
    <scope>NUCLEOTIDE SEQUENCE [LARGE SCALE GENOMIC DNA]</scope>
    <source>
        <strain evidence="2 3">DAOM BR117</strain>
    </source>
</reference>
<dbReference type="InterPro" id="IPR029058">
    <property type="entry name" value="AB_hydrolase_fold"/>
</dbReference>
<dbReference type="PANTHER" id="PTHR43433">
    <property type="entry name" value="HYDROLASE, ALPHA/BETA FOLD FAMILY PROTEIN"/>
    <property type="match status" value="1"/>
</dbReference>
<proteinExistence type="predicted"/>
<dbReference type="OrthoDB" id="19657at2759"/>
<organism evidence="2 3">
    <name type="scientific">Spizellomyces punctatus (strain DAOM BR117)</name>
    <dbReference type="NCBI Taxonomy" id="645134"/>
    <lineage>
        <taxon>Eukaryota</taxon>
        <taxon>Fungi</taxon>
        <taxon>Fungi incertae sedis</taxon>
        <taxon>Chytridiomycota</taxon>
        <taxon>Chytridiomycota incertae sedis</taxon>
        <taxon>Chytridiomycetes</taxon>
        <taxon>Spizellomycetales</taxon>
        <taxon>Spizellomycetaceae</taxon>
        <taxon>Spizellomyces</taxon>
    </lineage>
</organism>
<dbReference type="OMA" id="ACKMAAM"/>
<dbReference type="STRING" id="645134.A0A0L0HGT2"/>
<keyword evidence="3" id="KW-1185">Reference proteome</keyword>
<dbReference type="GeneID" id="27687817"/>
<protein>
    <recommendedName>
        <fullName evidence="1">Serine aminopeptidase S33 domain-containing protein</fullName>
    </recommendedName>
</protein>
<dbReference type="Pfam" id="PF12146">
    <property type="entry name" value="Hydrolase_4"/>
    <property type="match status" value="1"/>
</dbReference>
<dbReference type="AlphaFoldDB" id="A0A0L0HGT2"/>
<sequence length="321" mass="35156">MPFCTVAKDRPTGGPYQLCYELHGSGPNKVLLVMGLSGTMRAWDTTVRQLLARNGYEICIFDNRGIGHSDQPGPGYSVKDMAEDAYELLLHLGWTKDVLLAGVSMGGMISQELVLLAPPGTFGALVLISTHPGRTIPPLRTIWTFASSLLLPGTKSEEDQFHTYCKLVFALPWLDAEAPPQSGFHTNREMILHSLRETRKEKGVQSEQGRMGQLRAIGQHYVSPQRLAQIGALGIPVLVMTGTEDALIRPKNSYYIAKHIGAPLEVFKGAGHGLAQERPHRFHALMCATFAKSKGFVKVAQPDDLEKTLLEVDMPISATSL</sequence>
<feature type="domain" description="Serine aminopeptidase S33" evidence="1">
    <location>
        <begin position="29"/>
        <end position="278"/>
    </location>
</feature>
<dbReference type="InterPro" id="IPR022742">
    <property type="entry name" value="Hydrolase_4"/>
</dbReference>
<accession>A0A0L0HGT2</accession>
<dbReference type="InterPro" id="IPR050471">
    <property type="entry name" value="AB_hydrolase"/>
</dbReference>
<dbReference type="EMBL" id="KQ257456">
    <property type="protein sequence ID" value="KND00019.1"/>
    <property type="molecule type" value="Genomic_DNA"/>
</dbReference>
<dbReference type="VEuPathDB" id="FungiDB:SPPG_04365"/>
<evidence type="ECO:0000313" key="3">
    <source>
        <dbReference type="Proteomes" id="UP000053201"/>
    </source>
</evidence>
<name>A0A0L0HGT2_SPIPD</name>
<dbReference type="Gene3D" id="3.40.50.1820">
    <property type="entry name" value="alpha/beta hydrolase"/>
    <property type="match status" value="1"/>
</dbReference>
<evidence type="ECO:0000313" key="2">
    <source>
        <dbReference type="EMBL" id="KND00019.1"/>
    </source>
</evidence>
<dbReference type="SUPFAM" id="SSF53474">
    <property type="entry name" value="alpha/beta-Hydrolases"/>
    <property type="match status" value="1"/>
</dbReference>